<dbReference type="SUPFAM" id="SSF81901">
    <property type="entry name" value="HCP-like"/>
    <property type="match status" value="1"/>
</dbReference>
<feature type="signal peptide" evidence="2">
    <location>
        <begin position="1"/>
        <end position="23"/>
    </location>
</feature>
<dbReference type="PANTHER" id="PTHR44366:SF1">
    <property type="entry name" value="UDP-N-ACETYLGLUCOSAMINE--PEPTIDE N-ACETYLGLUCOSAMINYLTRANSFERASE 110 KDA SUBUNIT"/>
    <property type="match status" value="1"/>
</dbReference>
<keyword evidence="1" id="KW-0802">TPR repeat</keyword>
<dbReference type="Proteomes" id="UP000190625">
    <property type="component" value="Unassembled WGS sequence"/>
</dbReference>
<feature type="repeat" description="TPR" evidence="1">
    <location>
        <begin position="159"/>
        <end position="192"/>
    </location>
</feature>
<evidence type="ECO:0000313" key="3">
    <source>
        <dbReference type="EMBL" id="SJZ41781.1"/>
    </source>
</evidence>
<dbReference type="PROSITE" id="PS50293">
    <property type="entry name" value="TPR_REGION"/>
    <property type="match status" value="1"/>
</dbReference>
<dbReference type="OrthoDB" id="2112444at2"/>
<dbReference type="Pfam" id="PF13414">
    <property type="entry name" value="TPR_11"/>
    <property type="match status" value="1"/>
</dbReference>
<dbReference type="GO" id="GO:0006493">
    <property type="term" value="P:protein O-linked glycosylation"/>
    <property type="evidence" value="ECO:0007669"/>
    <property type="project" value="InterPro"/>
</dbReference>
<dbReference type="SMART" id="SM00028">
    <property type="entry name" value="TPR"/>
    <property type="match status" value="5"/>
</dbReference>
<dbReference type="Pfam" id="PF00515">
    <property type="entry name" value="TPR_1"/>
    <property type="match status" value="1"/>
</dbReference>
<evidence type="ECO:0000313" key="4">
    <source>
        <dbReference type="Proteomes" id="UP000190625"/>
    </source>
</evidence>
<dbReference type="PANTHER" id="PTHR44366">
    <property type="entry name" value="UDP-N-ACETYLGLUCOSAMINE--PEPTIDE N-ACETYLGLUCOSAMINYLTRANSFERASE 110 KDA SUBUNIT"/>
    <property type="match status" value="1"/>
</dbReference>
<organism evidence="3 4">
    <name type="scientific">Selenihalanaerobacter shriftii</name>
    <dbReference type="NCBI Taxonomy" id="142842"/>
    <lineage>
        <taxon>Bacteria</taxon>
        <taxon>Bacillati</taxon>
        <taxon>Bacillota</taxon>
        <taxon>Clostridia</taxon>
        <taxon>Halanaerobiales</taxon>
        <taxon>Halobacteroidaceae</taxon>
        <taxon>Selenihalanaerobacter</taxon>
    </lineage>
</organism>
<gene>
    <name evidence="3" type="ORF">SAMN02745118_00780</name>
</gene>
<dbReference type="AlphaFoldDB" id="A0A1T4KH92"/>
<dbReference type="Gene3D" id="1.25.40.10">
    <property type="entry name" value="Tetratricopeptide repeat domain"/>
    <property type="match status" value="3"/>
</dbReference>
<dbReference type="RefSeq" id="WP_078809275.1">
    <property type="nucleotide sequence ID" value="NZ_FUWM01000006.1"/>
</dbReference>
<keyword evidence="4" id="KW-1185">Reference proteome</keyword>
<sequence>MKKLSQLLIISFLVVSLTSVALAVGSDIKAGLTYYNQGKLTKAKTRFKGALKSPGDKIEAYSNLGLIAKEEGNIDNAIKYYRKALSLDGSLAANHISLGDLYLSNDNYEAAITEYIIADGLTSHFITDQKLGIVNYKQGNYEKALEYLENVVKDYKGVYPSSYYLGATYRKLGKNHKAEKYLKEAIQLNPTYVRAYLGLGDLYMDTGQKILGLKSYKKATKINPTYYMSHFKLAYAYMELNRVEQAKDSLEKTLHLKANFTKAREILNKLKSM</sequence>
<feature type="chain" id="PRO_5010580502" evidence="2">
    <location>
        <begin position="24"/>
        <end position="273"/>
    </location>
</feature>
<dbReference type="PROSITE" id="PS50005">
    <property type="entry name" value="TPR"/>
    <property type="match status" value="3"/>
</dbReference>
<reference evidence="4" key="1">
    <citation type="submission" date="2017-02" db="EMBL/GenBank/DDBJ databases">
        <authorList>
            <person name="Varghese N."/>
            <person name="Submissions S."/>
        </authorList>
    </citation>
    <scope>NUCLEOTIDE SEQUENCE [LARGE SCALE GENOMIC DNA]</scope>
    <source>
        <strain evidence="4">ATCC BAA-73</strain>
    </source>
</reference>
<dbReference type="STRING" id="142842.SAMN02745118_00780"/>
<dbReference type="EMBL" id="FUWM01000006">
    <property type="protein sequence ID" value="SJZ41781.1"/>
    <property type="molecule type" value="Genomic_DNA"/>
</dbReference>
<evidence type="ECO:0000256" key="1">
    <source>
        <dbReference type="PROSITE-ProRule" id="PRU00339"/>
    </source>
</evidence>
<dbReference type="Pfam" id="PF13174">
    <property type="entry name" value="TPR_6"/>
    <property type="match status" value="1"/>
</dbReference>
<name>A0A1T4KH92_9FIRM</name>
<dbReference type="Pfam" id="PF13431">
    <property type="entry name" value="TPR_17"/>
    <property type="match status" value="1"/>
</dbReference>
<dbReference type="InterPro" id="IPR011990">
    <property type="entry name" value="TPR-like_helical_dom_sf"/>
</dbReference>
<dbReference type="GO" id="GO:0097363">
    <property type="term" value="F:protein O-acetylglucosaminyltransferase activity"/>
    <property type="evidence" value="ECO:0007669"/>
    <property type="project" value="TreeGrafter"/>
</dbReference>
<feature type="repeat" description="TPR" evidence="1">
    <location>
        <begin position="58"/>
        <end position="91"/>
    </location>
</feature>
<proteinExistence type="predicted"/>
<feature type="repeat" description="TPR" evidence="1">
    <location>
        <begin position="193"/>
        <end position="226"/>
    </location>
</feature>
<protein>
    <submittedName>
        <fullName evidence="3">Tetratricopeptide repeat-containing protein</fullName>
    </submittedName>
</protein>
<keyword evidence="2" id="KW-0732">Signal</keyword>
<accession>A0A1T4KH92</accession>
<dbReference type="InterPro" id="IPR019734">
    <property type="entry name" value="TPR_rpt"/>
</dbReference>
<evidence type="ECO:0000256" key="2">
    <source>
        <dbReference type="SAM" id="SignalP"/>
    </source>
</evidence>
<dbReference type="InterPro" id="IPR037919">
    <property type="entry name" value="OGT"/>
</dbReference>